<name>A0A1S8YBS4_9GAMM</name>
<accession>A0A1S8YBS4</accession>
<dbReference type="AlphaFoldDB" id="A0A1S8YBS4"/>
<dbReference type="OrthoDB" id="6864670at2"/>
<reference evidence="4 5" key="1">
    <citation type="submission" date="2016-12" db="EMBL/GenBank/DDBJ databases">
        <title>Izhakiella australiana sp. nov. of genus Izhakiella isolated from Australian desert.</title>
        <authorList>
            <person name="Ji M."/>
        </authorList>
    </citation>
    <scope>NUCLEOTIDE SEQUENCE [LARGE SCALE GENOMIC DNA]</scope>
    <source>
        <strain evidence="4 5">D4N98</strain>
    </source>
</reference>
<evidence type="ECO:0000256" key="1">
    <source>
        <dbReference type="ARBA" id="ARBA00022679"/>
    </source>
</evidence>
<proteinExistence type="predicted"/>
<keyword evidence="1 4" id="KW-0808">Transferase</keyword>
<dbReference type="Pfam" id="PF00583">
    <property type="entry name" value="Acetyltransf_1"/>
    <property type="match status" value="1"/>
</dbReference>
<dbReference type="PANTHER" id="PTHR43420:SF47">
    <property type="entry name" value="N-ACETYLTRANSFERASE DOMAIN-CONTAINING PROTEIN"/>
    <property type="match status" value="1"/>
</dbReference>
<evidence type="ECO:0000256" key="2">
    <source>
        <dbReference type="ARBA" id="ARBA00023315"/>
    </source>
</evidence>
<comment type="caution">
    <text evidence="4">The sequence shown here is derived from an EMBL/GenBank/DDBJ whole genome shotgun (WGS) entry which is preliminary data.</text>
</comment>
<dbReference type="PANTHER" id="PTHR43420">
    <property type="entry name" value="ACETYLTRANSFERASE"/>
    <property type="match status" value="1"/>
</dbReference>
<dbReference type="PROSITE" id="PS51186">
    <property type="entry name" value="GNAT"/>
    <property type="match status" value="1"/>
</dbReference>
<dbReference type="RefSeq" id="WP_078004760.1">
    <property type="nucleotide sequence ID" value="NZ_MRUL01000024.1"/>
</dbReference>
<dbReference type="SUPFAM" id="SSF55729">
    <property type="entry name" value="Acyl-CoA N-acyltransferases (Nat)"/>
    <property type="match status" value="1"/>
</dbReference>
<dbReference type="GO" id="GO:0016747">
    <property type="term" value="F:acyltransferase activity, transferring groups other than amino-acyl groups"/>
    <property type="evidence" value="ECO:0007669"/>
    <property type="project" value="InterPro"/>
</dbReference>
<dbReference type="CDD" id="cd04301">
    <property type="entry name" value="NAT_SF"/>
    <property type="match status" value="1"/>
</dbReference>
<dbReference type="InterPro" id="IPR016181">
    <property type="entry name" value="Acyl_CoA_acyltransferase"/>
</dbReference>
<gene>
    <name evidence="4" type="ORF">BTJ39_21440</name>
</gene>
<dbReference type="EMBL" id="MRUL01000024">
    <property type="protein sequence ID" value="OON36534.1"/>
    <property type="molecule type" value="Genomic_DNA"/>
</dbReference>
<organism evidence="4 5">
    <name type="scientific">Izhakiella australiensis</name>
    <dbReference type="NCBI Taxonomy" id="1926881"/>
    <lineage>
        <taxon>Bacteria</taxon>
        <taxon>Pseudomonadati</taxon>
        <taxon>Pseudomonadota</taxon>
        <taxon>Gammaproteobacteria</taxon>
        <taxon>Enterobacterales</taxon>
        <taxon>Erwiniaceae</taxon>
        <taxon>Izhakiella</taxon>
    </lineage>
</organism>
<sequence length="169" mass="18820">MKVRAATSEDCETISKIAIDTFHLACPADTPPQELEHYIQGNLTPDCFYLALNTHRQRILVVETSGRVAGFSLVNHAAEDLGIAQADSIPELTRCYVAAAYHGSGAAQYLLTETLSTAPGPIRLTVNDQNRRAIRFYQRNGFQEVGETTFRCGDDIHRDLVMVRRQQPE</sequence>
<evidence type="ECO:0000313" key="5">
    <source>
        <dbReference type="Proteomes" id="UP000190667"/>
    </source>
</evidence>
<keyword evidence="5" id="KW-1185">Reference proteome</keyword>
<dbReference type="Proteomes" id="UP000190667">
    <property type="component" value="Unassembled WGS sequence"/>
</dbReference>
<evidence type="ECO:0000259" key="3">
    <source>
        <dbReference type="PROSITE" id="PS51186"/>
    </source>
</evidence>
<dbReference type="InterPro" id="IPR000182">
    <property type="entry name" value="GNAT_dom"/>
</dbReference>
<protein>
    <submittedName>
        <fullName evidence="4">GNAT family N-acetyltransferase</fullName>
    </submittedName>
</protein>
<dbReference type="InterPro" id="IPR050680">
    <property type="entry name" value="YpeA/RimI_acetyltransf"/>
</dbReference>
<keyword evidence="2" id="KW-0012">Acyltransferase</keyword>
<feature type="domain" description="N-acetyltransferase" evidence="3">
    <location>
        <begin position="1"/>
        <end position="167"/>
    </location>
</feature>
<evidence type="ECO:0000313" key="4">
    <source>
        <dbReference type="EMBL" id="OON36534.1"/>
    </source>
</evidence>
<dbReference type="Gene3D" id="3.40.630.30">
    <property type="match status" value="1"/>
</dbReference>
<dbReference type="STRING" id="1926881.BTJ39_21440"/>